<dbReference type="EMBL" id="ML208302">
    <property type="protein sequence ID" value="TFK71119.1"/>
    <property type="molecule type" value="Genomic_DNA"/>
</dbReference>
<sequence>MQAFATSSSLPDAHYFIDQPNPTQHHLPVKTEASSSPDLSPGPTSLQRFQFQFHPQQPLSHDDLPPLRNTSESPHSLPQHPIYRFGSGSTTPFNPMPSQPWSTSARLGLAAPTAYNTTSKHDLAAIEQAMSYSDEYDDGTELADLPMSAHGFGGLSGSPTGNAAQEKRRRSSKACDQCRKSKCKCERVSLGEPCKSCVMLGTPCTFLGPSRKRGPPKGYIDAIEARLHQTEALIGIMLASGDERAQTLLNDIAKDPLAKEIINRVDNSPYGVKGRKRDDVAPNGNKPRIGQNPSSDSSLYGHQKSESNGRVELGSTHPSNQWQDQVSAMLRASTLGRGRGGYSDGPTHTRSMSSSELTNGRPVLRVNPQESGSTAGGSTALSDDNHSPGRRQRRKVASDHEFGFGNMTPVSAGPRDAIPSTQSAQPFNGRSNFGAISPRNSTYGLNGTTHRSPSPVDSVSSGSEDELTGAVGQLSLNEDEQVRYHGKASGLHLLGNKERLDARNEGGIWRFPKARVWPPLPSGSRTMNGEGEYPSQLPDRSTQEHLLDLYFTHVHPSFPVVQKRALLDTFVSSPTGSMDAQSPESDTNGTPNPSAPYNRRRRRIPALLLLAMYSIAARYDDTTNPPPSDGSLMWVAGDEYLDRAKVILDGTYASSRPSTCQALLLMGYRELGIGAMAQAWTYIGMAIRMAQDLGMHRSADGWARVGLGGRLFGEEELHERKRIWFTCVIMDKYVSTYIGRPLMIFERDFDTSLPSEDELEEQEEWSTVSLTGERTPPVPGRVISCFNASANLSCILSRIVQTIYAVRPGMSRHAESVVMEGLLDKWYIELPEHLRYDPVTTKVPILPPHILTLHMQYWCAVLLLHRPFIRNVYNPRSKHSEDSDDEKSRAIAEKSYELCAGAANHITSIVATYLERYPLKHCAVFLCYYIFTASIMHVTTLTVHPSDPQARLGLARCMDALRMMETVWPSAGRGLELLRGSKVNLGENEMSTLSNPPDRHKRSAEQSLDDSFENAHPSHLANGTSSTNNGNGDDNGIFDLRSQNFGATTHYSTPTSIYPPATAPGAATATGPDSEMHHPGPSEAVASPHNYFASYERWPSDHSNLGFSGTLSTSVLPQLYSTGLVDDRVSTAQSHHRLHASHSANHSNGNGQAPRYPQFWNDYSTFSQLGHAYSALHETTSLGHGNSSPPLQGSVSGQGAPSANGTTGNGPQPTAASQIYLSEYPIYS</sequence>
<reference evidence="1 2" key="1">
    <citation type="journal article" date="2019" name="Nat. Ecol. Evol.">
        <title>Megaphylogeny resolves global patterns of mushroom evolution.</title>
        <authorList>
            <person name="Varga T."/>
            <person name="Krizsan K."/>
            <person name="Foldi C."/>
            <person name="Dima B."/>
            <person name="Sanchez-Garcia M."/>
            <person name="Sanchez-Ramirez S."/>
            <person name="Szollosi G.J."/>
            <person name="Szarkandi J.G."/>
            <person name="Papp V."/>
            <person name="Albert L."/>
            <person name="Andreopoulos W."/>
            <person name="Angelini C."/>
            <person name="Antonin V."/>
            <person name="Barry K.W."/>
            <person name="Bougher N.L."/>
            <person name="Buchanan P."/>
            <person name="Buyck B."/>
            <person name="Bense V."/>
            <person name="Catcheside P."/>
            <person name="Chovatia M."/>
            <person name="Cooper J."/>
            <person name="Damon W."/>
            <person name="Desjardin D."/>
            <person name="Finy P."/>
            <person name="Geml J."/>
            <person name="Haridas S."/>
            <person name="Hughes K."/>
            <person name="Justo A."/>
            <person name="Karasinski D."/>
            <person name="Kautmanova I."/>
            <person name="Kiss B."/>
            <person name="Kocsube S."/>
            <person name="Kotiranta H."/>
            <person name="LaButti K.M."/>
            <person name="Lechner B.E."/>
            <person name="Liimatainen K."/>
            <person name="Lipzen A."/>
            <person name="Lukacs Z."/>
            <person name="Mihaltcheva S."/>
            <person name="Morgado L.N."/>
            <person name="Niskanen T."/>
            <person name="Noordeloos M.E."/>
            <person name="Ohm R.A."/>
            <person name="Ortiz-Santana B."/>
            <person name="Ovrebo C."/>
            <person name="Racz N."/>
            <person name="Riley R."/>
            <person name="Savchenko A."/>
            <person name="Shiryaev A."/>
            <person name="Soop K."/>
            <person name="Spirin V."/>
            <person name="Szebenyi C."/>
            <person name="Tomsovsky M."/>
            <person name="Tulloss R.E."/>
            <person name="Uehling J."/>
            <person name="Grigoriev I.V."/>
            <person name="Vagvolgyi C."/>
            <person name="Papp T."/>
            <person name="Martin F.M."/>
            <person name="Miettinen O."/>
            <person name="Hibbett D.S."/>
            <person name="Nagy L.G."/>
        </authorList>
    </citation>
    <scope>NUCLEOTIDE SEQUENCE [LARGE SCALE GENOMIC DNA]</scope>
    <source>
        <strain evidence="1 2">NL-1719</strain>
    </source>
</reference>
<name>A0ACD3B0M7_9AGAR</name>
<organism evidence="1 2">
    <name type="scientific">Pluteus cervinus</name>
    <dbReference type="NCBI Taxonomy" id="181527"/>
    <lineage>
        <taxon>Eukaryota</taxon>
        <taxon>Fungi</taxon>
        <taxon>Dikarya</taxon>
        <taxon>Basidiomycota</taxon>
        <taxon>Agaricomycotina</taxon>
        <taxon>Agaricomycetes</taxon>
        <taxon>Agaricomycetidae</taxon>
        <taxon>Agaricales</taxon>
        <taxon>Pluteineae</taxon>
        <taxon>Pluteaceae</taxon>
        <taxon>Pluteus</taxon>
    </lineage>
</organism>
<evidence type="ECO:0000313" key="2">
    <source>
        <dbReference type="Proteomes" id="UP000308600"/>
    </source>
</evidence>
<evidence type="ECO:0000313" key="1">
    <source>
        <dbReference type="EMBL" id="TFK71119.1"/>
    </source>
</evidence>
<accession>A0ACD3B0M7</accession>
<keyword evidence="2" id="KW-1185">Reference proteome</keyword>
<protein>
    <submittedName>
        <fullName evidence="1">Uncharacterized protein</fullName>
    </submittedName>
</protein>
<gene>
    <name evidence="1" type="ORF">BDN72DRAFT_479127</name>
</gene>
<proteinExistence type="predicted"/>
<dbReference type="Proteomes" id="UP000308600">
    <property type="component" value="Unassembled WGS sequence"/>
</dbReference>